<organism evidence="1">
    <name type="scientific">freshwater metagenome</name>
    <dbReference type="NCBI Taxonomy" id="449393"/>
    <lineage>
        <taxon>unclassified sequences</taxon>
        <taxon>metagenomes</taxon>
        <taxon>ecological metagenomes</taxon>
    </lineage>
</organism>
<dbReference type="AlphaFoldDB" id="A0A6J7FYS3"/>
<accession>A0A6J7FYS3</accession>
<sequence>MYVVSRYGCPSSVYAKLNILEKGVVVSYTNDVLGGLEPMQKDLMKFETYESISGKAIGRLREISCY</sequence>
<evidence type="ECO:0000313" key="1">
    <source>
        <dbReference type="EMBL" id="CAB4897760.1"/>
    </source>
</evidence>
<name>A0A6J7FYS3_9ZZZZ</name>
<protein>
    <submittedName>
        <fullName evidence="1">Unannotated protein</fullName>
    </submittedName>
</protein>
<proteinExistence type="predicted"/>
<reference evidence="1" key="1">
    <citation type="submission" date="2020-05" db="EMBL/GenBank/DDBJ databases">
        <authorList>
            <person name="Chiriac C."/>
            <person name="Salcher M."/>
            <person name="Ghai R."/>
            <person name="Kavagutti S V."/>
        </authorList>
    </citation>
    <scope>NUCLEOTIDE SEQUENCE</scope>
</reference>
<gene>
    <name evidence="1" type="ORF">UFOPK3495_00786</name>
</gene>
<dbReference type="EMBL" id="CAFBMC010000034">
    <property type="protein sequence ID" value="CAB4897760.1"/>
    <property type="molecule type" value="Genomic_DNA"/>
</dbReference>